<dbReference type="Gene3D" id="2.60.40.10">
    <property type="entry name" value="Immunoglobulins"/>
    <property type="match status" value="36"/>
</dbReference>
<dbReference type="InterPro" id="IPR007110">
    <property type="entry name" value="Ig-like_dom"/>
</dbReference>
<keyword evidence="14" id="KW-0770">Synapse</keyword>
<reference evidence="27" key="2">
    <citation type="submission" date="2015-02" db="UniProtKB">
        <authorList>
            <consortium name="EnsemblMetazoa"/>
        </authorList>
    </citation>
    <scope>IDENTIFICATION</scope>
</reference>
<dbReference type="eggNOG" id="KOG3510">
    <property type="taxonomic scope" value="Eukaryota"/>
</dbReference>
<evidence type="ECO:0000256" key="19">
    <source>
        <dbReference type="ARBA" id="ARBA00034103"/>
    </source>
</evidence>
<dbReference type="EnsemblMetazoa" id="SMAR005060-RA">
    <property type="protein sequence ID" value="SMAR005060-PA"/>
    <property type="gene ID" value="SMAR005060"/>
</dbReference>
<feature type="domain" description="Protein kinase" evidence="23">
    <location>
        <begin position="1886"/>
        <end position="2182"/>
    </location>
</feature>
<feature type="domain" description="Ig-like" evidence="25">
    <location>
        <begin position="3787"/>
        <end position="3857"/>
    </location>
</feature>
<dbReference type="InterPro" id="IPR036116">
    <property type="entry name" value="FN3_sf"/>
</dbReference>
<feature type="region of interest" description="Disordered" evidence="21">
    <location>
        <begin position="6038"/>
        <end position="6073"/>
    </location>
</feature>
<feature type="binding site" evidence="20">
    <location>
        <position position="1915"/>
    </location>
    <ligand>
        <name>ATP</name>
        <dbReference type="ChEBI" id="CHEBI:30616"/>
    </ligand>
</feature>
<evidence type="ECO:0000256" key="8">
    <source>
        <dbReference type="ARBA" id="ARBA00022737"/>
    </source>
</evidence>
<evidence type="ECO:0000256" key="15">
    <source>
        <dbReference type="ARBA" id="ARBA00023136"/>
    </source>
</evidence>
<feature type="domain" description="Fibronectin type-III" evidence="26">
    <location>
        <begin position="5585"/>
        <end position="5677"/>
    </location>
</feature>
<dbReference type="CDD" id="cd14225">
    <property type="entry name" value="PKc_DYRK4"/>
    <property type="match status" value="1"/>
</dbReference>
<feature type="domain" description="Fibronectin type-III" evidence="26">
    <location>
        <begin position="3661"/>
        <end position="3768"/>
    </location>
</feature>
<dbReference type="InterPro" id="IPR000210">
    <property type="entry name" value="BTB/POZ_dom"/>
</dbReference>
<dbReference type="Pfam" id="PF24681">
    <property type="entry name" value="Kelch_KLHDC2_KLHL20_DRC7"/>
    <property type="match status" value="2"/>
</dbReference>
<keyword evidence="11" id="KW-0130">Cell adhesion</keyword>
<dbReference type="CDD" id="cd00096">
    <property type="entry name" value="Ig"/>
    <property type="match status" value="1"/>
</dbReference>
<dbReference type="GO" id="GO:0045202">
    <property type="term" value="C:synapse"/>
    <property type="evidence" value="ECO:0007669"/>
    <property type="project" value="UniProtKB-SubCell"/>
</dbReference>
<feature type="domain" description="Ig-like" evidence="25">
    <location>
        <begin position="2964"/>
        <end position="3055"/>
    </location>
</feature>
<dbReference type="SMART" id="SM00408">
    <property type="entry name" value="IGc2"/>
    <property type="match status" value="20"/>
</dbReference>
<evidence type="ECO:0000256" key="7">
    <source>
        <dbReference type="ARBA" id="ARBA00022729"/>
    </source>
</evidence>
<feature type="compositionally biased region" description="Polar residues" evidence="21">
    <location>
        <begin position="1158"/>
        <end position="1174"/>
    </location>
</feature>
<feature type="compositionally biased region" description="Low complexity" evidence="21">
    <location>
        <begin position="1770"/>
        <end position="1786"/>
    </location>
</feature>
<dbReference type="InterPro" id="IPR003598">
    <property type="entry name" value="Ig_sub2"/>
</dbReference>
<dbReference type="PROSITE" id="PS00108">
    <property type="entry name" value="PROTEIN_KINASE_ST"/>
    <property type="match status" value="1"/>
</dbReference>
<evidence type="ECO:0000256" key="21">
    <source>
        <dbReference type="SAM" id="MobiDB-lite"/>
    </source>
</evidence>
<dbReference type="InterPro" id="IPR003961">
    <property type="entry name" value="FN3_dom"/>
</dbReference>
<dbReference type="FunFam" id="2.60.40.10:FF:000333">
    <property type="entry name" value="Down syndrome cell adhesion molecule"/>
    <property type="match status" value="4"/>
</dbReference>
<dbReference type="Pfam" id="PF07679">
    <property type="entry name" value="I-set"/>
    <property type="match status" value="7"/>
</dbReference>
<dbReference type="Pfam" id="PF00651">
    <property type="entry name" value="BTB"/>
    <property type="match status" value="2"/>
</dbReference>
<feature type="domain" description="Ig-like" evidence="25">
    <location>
        <begin position="3255"/>
        <end position="3348"/>
    </location>
</feature>
<dbReference type="GO" id="GO:0098609">
    <property type="term" value="P:cell-cell adhesion"/>
    <property type="evidence" value="ECO:0007669"/>
    <property type="project" value="TreeGrafter"/>
</dbReference>
<dbReference type="Gene3D" id="3.30.10.30">
    <property type="entry name" value="DYRK"/>
    <property type="match status" value="1"/>
</dbReference>
<dbReference type="FunFam" id="2.60.40.10:FF:000017">
    <property type="entry name" value="Down syndrome cell adhesion molecule b"/>
    <property type="match status" value="3"/>
</dbReference>
<feature type="domain" description="Ig-like" evidence="25">
    <location>
        <begin position="4808"/>
        <end position="4847"/>
    </location>
</feature>
<feature type="transmembrane region" description="Helical" evidence="22">
    <location>
        <begin position="2302"/>
        <end position="2318"/>
    </location>
</feature>
<evidence type="ECO:0000256" key="20">
    <source>
        <dbReference type="PROSITE-ProRule" id="PRU10141"/>
    </source>
</evidence>
<dbReference type="Pfam" id="PF00041">
    <property type="entry name" value="fn3"/>
    <property type="match status" value="10"/>
</dbReference>
<feature type="domain" description="Ig-like" evidence="25">
    <location>
        <begin position="5676"/>
        <end position="5758"/>
    </location>
</feature>
<feature type="domain" description="Ig-like" evidence="25">
    <location>
        <begin position="4522"/>
        <end position="4607"/>
    </location>
</feature>
<evidence type="ECO:0000256" key="2">
    <source>
        <dbReference type="ARBA" id="ARBA00006692"/>
    </source>
</evidence>
<evidence type="ECO:0000256" key="13">
    <source>
        <dbReference type="ARBA" id="ARBA00022989"/>
    </source>
</evidence>
<feature type="domain" description="Ig-like" evidence="25">
    <location>
        <begin position="4868"/>
        <end position="4953"/>
    </location>
</feature>
<dbReference type="Gene3D" id="1.25.40.420">
    <property type="match status" value="2"/>
</dbReference>
<evidence type="ECO:0000313" key="27">
    <source>
        <dbReference type="EnsemblMetazoa" id="SMAR005060-PA"/>
    </source>
</evidence>
<dbReference type="Pfam" id="PF07707">
    <property type="entry name" value="BACK"/>
    <property type="match status" value="2"/>
</dbReference>
<comment type="similarity">
    <text evidence="2">Belongs to the protein kinase superfamily. CAMK Ser/Thr protein kinase family.</text>
</comment>
<dbReference type="SUPFAM" id="SSF48726">
    <property type="entry name" value="Immunoglobulin"/>
    <property type="match status" value="22"/>
</dbReference>
<feature type="domain" description="Ig-like" evidence="25">
    <location>
        <begin position="3060"/>
        <end position="3151"/>
    </location>
</feature>
<evidence type="ECO:0000259" key="24">
    <source>
        <dbReference type="PROSITE" id="PS50097"/>
    </source>
</evidence>
<dbReference type="PROSITE" id="PS50853">
    <property type="entry name" value="FN3"/>
    <property type="match status" value="12"/>
</dbReference>
<evidence type="ECO:0000256" key="11">
    <source>
        <dbReference type="ARBA" id="ARBA00022889"/>
    </source>
</evidence>
<feature type="compositionally biased region" description="Polar residues" evidence="21">
    <location>
        <begin position="511"/>
        <end position="551"/>
    </location>
</feature>
<keyword evidence="12" id="KW-0524">Neurogenesis</keyword>
<dbReference type="InterPro" id="IPR006652">
    <property type="entry name" value="Kelch_1"/>
</dbReference>
<dbReference type="InterPro" id="IPR013098">
    <property type="entry name" value="Ig_I-set"/>
</dbReference>
<keyword evidence="8" id="KW-0677">Repeat</keyword>
<feature type="domain" description="Ig-like" evidence="25">
    <location>
        <begin position="5179"/>
        <end position="5276"/>
    </location>
</feature>
<feature type="domain" description="Ig-like" evidence="25">
    <location>
        <begin position="2715"/>
        <end position="2808"/>
    </location>
</feature>
<dbReference type="eggNOG" id="KOG0667">
    <property type="taxonomic scope" value="Eukaryota"/>
</dbReference>
<dbReference type="SMART" id="SM00225">
    <property type="entry name" value="BTB"/>
    <property type="match status" value="2"/>
</dbReference>
<feature type="domain" description="BTB" evidence="24">
    <location>
        <begin position="925"/>
        <end position="991"/>
    </location>
</feature>
<feature type="domain" description="Ig-like" evidence="25">
    <location>
        <begin position="5066"/>
        <end position="5168"/>
    </location>
</feature>
<comment type="subcellular location">
    <subcellularLocation>
        <location evidence="1">Cell membrane</location>
        <topology evidence="1">Single-pass type I membrane protein</topology>
    </subcellularLocation>
    <subcellularLocation>
        <location evidence="19">Synapse</location>
    </subcellularLocation>
</comment>
<dbReference type="CDD" id="cd00063">
    <property type="entry name" value="FN3"/>
    <property type="match status" value="10"/>
</dbReference>
<dbReference type="FunFam" id="2.60.40.10:FF:000028">
    <property type="entry name" value="Neuronal cell adhesion molecule"/>
    <property type="match status" value="1"/>
</dbReference>
<dbReference type="Gene3D" id="3.30.710.10">
    <property type="entry name" value="Potassium Channel Kv1.1, Chain A"/>
    <property type="match status" value="2"/>
</dbReference>
<keyword evidence="28" id="KW-1185">Reference proteome</keyword>
<feature type="domain" description="Ig-like" evidence="25">
    <location>
        <begin position="4613"/>
        <end position="4706"/>
    </location>
</feature>
<feature type="region of interest" description="Disordered" evidence="21">
    <location>
        <begin position="1673"/>
        <end position="1718"/>
    </location>
</feature>
<feature type="region of interest" description="Disordered" evidence="21">
    <location>
        <begin position="289"/>
        <end position="312"/>
    </location>
</feature>
<feature type="transmembrane region" description="Helical" evidence="22">
    <location>
        <begin position="2273"/>
        <end position="2295"/>
    </location>
</feature>
<keyword evidence="17" id="KW-0325">Glycoprotein</keyword>
<comment type="similarity">
    <text evidence="3">Belongs to the protein kinase superfamily. CMGC Ser/Thr protein kinase family. MNB/DYRK subfamily.</text>
</comment>
<feature type="region of interest" description="Disordered" evidence="21">
    <location>
        <begin position="407"/>
        <end position="472"/>
    </location>
</feature>
<evidence type="ECO:0000313" key="28">
    <source>
        <dbReference type="Proteomes" id="UP000014500"/>
    </source>
</evidence>
<dbReference type="GO" id="GO:0009653">
    <property type="term" value="P:anatomical structure morphogenesis"/>
    <property type="evidence" value="ECO:0007669"/>
    <property type="project" value="UniProtKB-ARBA"/>
</dbReference>
<accession>T1IV67</accession>
<evidence type="ECO:0000256" key="16">
    <source>
        <dbReference type="ARBA" id="ARBA00023157"/>
    </source>
</evidence>
<dbReference type="InterPro" id="IPR042521">
    <property type="entry name" value="DYRK"/>
</dbReference>
<dbReference type="PROSITE" id="PS00107">
    <property type="entry name" value="PROTEIN_KINASE_ATP"/>
    <property type="match status" value="1"/>
</dbReference>
<feature type="domain" description="Fibronectin type-III" evidence="26">
    <location>
        <begin position="3958"/>
        <end position="4057"/>
    </location>
</feature>
<dbReference type="eggNOG" id="KOG4441">
    <property type="taxonomic scope" value="Eukaryota"/>
</dbReference>
<evidence type="ECO:0000256" key="10">
    <source>
        <dbReference type="ARBA" id="ARBA00022840"/>
    </source>
</evidence>
<evidence type="ECO:0000256" key="1">
    <source>
        <dbReference type="ARBA" id="ARBA00004251"/>
    </source>
</evidence>
<dbReference type="InterPro" id="IPR017441">
    <property type="entry name" value="Protein_kinase_ATP_BS"/>
</dbReference>
<protein>
    <submittedName>
        <fullName evidence="27">Uncharacterized protein</fullName>
    </submittedName>
</protein>
<dbReference type="Proteomes" id="UP000014500">
    <property type="component" value="Unassembled WGS sequence"/>
</dbReference>
<dbReference type="EMBL" id="JH431575">
    <property type="status" value="NOT_ANNOTATED_CDS"/>
    <property type="molecule type" value="Genomic_DNA"/>
</dbReference>
<evidence type="ECO:0000259" key="23">
    <source>
        <dbReference type="PROSITE" id="PS50011"/>
    </source>
</evidence>
<dbReference type="Gene3D" id="1.10.510.10">
    <property type="entry name" value="Transferase(Phosphotransferase) domain 1"/>
    <property type="match status" value="1"/>
</dbReference>
<feature type="domain" description="Ig-like" evidence="25">
    <location>
        <begin position="2435"/>
        <end position="2514"/>
    </location>
</feature>
<dbReference type="GO" id="GO:0004712">
    <property type="term" value="F:protein serine/threonine/tyrosine kinase activity"/>
    <property type="evidence" value="ECO:0007669"/>
    <property type="project" value="InterPro"/>
</dbReference>
<feature type="domain" description="Fibronectin type-III" evidence="26">
    <location>
        <begin position="5281"/>
        <end position="5376"/>
    </location>
</feature>
<dbReference type="Pfam" id="PF00069">
    <property type="entry name" value="Pkinase"/>
    <property type="match status" value="1"/>
</dbReference>
<dbReference type="HOGENOM" id="CLU_223000_0_0_1"/>
<dbReference type="FunFam" id="2.60.40.10:FF:000104">
    <property type="entry name" value="Down syndrome cell adhesion molecule b"/>
    <property type="match status" value="1"/>
</dbReference>
<keyword evidence="5" id="KW-1003">Cell membrane</keyword>
<evidence type="ECO:0000256" key="9">
    <source>
        <dbReference type="ARBA" id="ARBA00022741"/>
    </source>
</evidence>
<name>T1IV67_STRMM</name>
<feature type="domain" description="Ig-like" evidence="25">
    <location>
        <begin position="4729"/>
        <end position="4803"/>
    </location>
</feature>
<evidence type="ECO:0000256" key="22">
    <source>
        <dbReference type="SAM" id="Phobius"/>
    </source>
</evidence>
<dbReference type="InterPro" id="IPR013783">
    <property type="entry name" value="Ig-like_fold"/>
</dbReference>
<feature type="domain" description="Ig-like" evidence="25">
    <location>
        <begin position="4220"/>
        <end position="4315"/>
    </location>
</feature>
<feature type="region of interest" description="Disordered" evidence="21">
    <location>
        <begin position="1770"/>
        <end position="1797"/>
    </location>
</feature>
<feature type="domain" description="Fibronectin type-III" evidence="26">
    <location>
        <begin position="5381"/>
        <end position="5481"/>
    </location>
</feature>
<dbReference type="PROSITE" id="PS50835">
    <property type="entry name" value="IG_LIKE"/>
    <property type="match status" value="23"/>
</dbReference>
<dbReference type="GO" id="GO:0005886">
    <property type="term" value="C:plasma membrane"/>
    <property type="evidence" value="ECO:0007669"/>
    <property type="project" value="UniProtKB-SubCell"/>
</dbReference>
<dbReference type="Gene3D" id="2.120.10.80">
    <property type="entry name" value="Kelch-type beta propeller"/>
    <property type="match status" value="2"/>
</dbReference>
<dbReference type="InterPro" id="IPR008271">
    <property type="entry name" value="Ser/Thr_kinase_AS"/>
</dbReference>
<feature type="domain" description="Fibronectin type-III" evidence="26">
    <location>
        <begin position="3562"/>
        <end position="3657"/>
    </location>
</feature>
<feature type="domain" description="Ig-like" evidence="25">
    <location>
        <begin position="2904"/>
        <end position="2943"/>
    </location>
</feature>
<dbReference type="FunFam" id="2.60.40.10:FF:000093">
    <property type="entry name" value="Down syndrome cell adhesion molecule, isoform B"/>
    <property type="match status" value="2"/>
</dbReference>
<feature type="domain" description="Ig-like" evidence="25">
    <location>
        <begin position="2531"/>
        <end position="2622"/>
    </location>
</feature>
<dbReference type="PANTHER" id="PTHR44170">
    <property type="entry name" value="PROTEIN SIDEKICK"/>
    <property type="match status" value="1"/>
</dbReference>
<evidence type="ECO:0000256" key="6">
    <source>
        <dbReference type="ARBA" id="ARBA00022692"/>
    </source>
</evidence>
<feature type="domain" description="Ig-like" evidence="25">
    <location>
        <begin position="4971"/>
        <end position="5062"/>
    </location>
</feature>
<reference evidence="28" key="1">
    <citation type="submission" date="2011-05" db="EMBL/GenBank/DDBJ databases">
        <authorList>
            <person name="Richards S.R."/>
            <person name="Qu J."/>
            <person name="Jiang H."/>
            <person name="Jhangiani S.N."/>
            <person name="Agravi P."/>
            <person name="Goodspeed R."/>
            <person name="Gross S."/>
            <person name="Mandapat C."/>
            <person name="Jackson L."/>
            <person name="Mathew T."/>
            <person name="Pu L."/>
            <person name="Thornton R."/>
            <person name="Saada N."/>
            <person name="Wilczek-Boney K.B."/>
            <person name="Lee S."/>
            <person name="Kovar C."/>
            <person name="Wu Y."/>
            <person name="Scherer S.E."/>
            <person name="Worley K.C."/>
            <person name="Muzny D.M."/>
            <person name="Gibbs R."/>
        </authorList>
    </citation>
    <scope>NUCLEOTIDE SEQUENCE</scope>
    <source>
        <strain evidence="28">Brora</strain>
    </source>
</reference>
<dbReference type="PROSITE" id="PS50011">
    <property type="entry name" value="PROTEIN_KINASE_DOM"/>
    <property type="match status" value="1"/>
</dbReference>
<keyword evidence="18" id="KW-0393">Immunoglobulin domain</keyword>
<dbReference type="PROSITE" id="PS50097">
    <property type="entry name" value="BTB"/>
    <property type="match status" value="2"/>
</dbReference>
<dbReference type="InterPro" id="IPR056754">
    <property type="entry name" value="DSCAM/DSCAML_C"/>
</dbReference>
<dbReference type="Pfam" id="PF25059">
    <property type="entry name" value="FN3_DSCAM-DSCAML_C"/>
    <property type="match status" value="2"/>
</dbReference>
<dbReference type="SMART" id="SM00220">
    <property type="entry name" value="S_TKc"/>
    <property type="match status" value="1"/>
</dbReference>
<feature type="region of interest" description="Disordered" evidence="21">
    <location>
        <begin position="1155"/>
        <end position="1191"/>
    </location>
</feature>
<dbReference type="InterPro" id="IPR011705">
    <property type="entry name" value="BACK"/>
</dbReference>
<dbReference type="GO" id="GO:0003779">
    <property type="term" value="F:actin binding"/>
    <property type="evidence" value="ECO:0007669"/>
    <property type="project" value="UniProtKB-KW"/>
</dbReference>
<feature type="domain" description="Ig-like" evidence="25">
    <location>
        <begin position="2313"/>
        <end position="2417"/>
    </location>
</feature>
<dbReference type="InterPro" id="IPR000719">
    <property type="entry name" value="Prot_kinase_dom"/>
</dbReference>
<dbReference type="GO" id="GO:0030154">
    <property type="term" value="P:cell differentiation"/>
    <property type="evidence" value="ECO:0007669"/>
    <property type="project" value="UniProtKB-ARBA"/>
</dbReference>
<feature type="domain" description="Fibronectin type-III" evidence="26">
    <location>
        <begin position="3861"/>
        <end position="3954"/>
    </location>
</feature>
<dbReference type="SUPFAM" id="SSF49265">
    <property type="entry name" value="Fibronectin type III"/>
    <property type="match status" value="6"/>
</dbReference>
<feature type="domain" description="Fibronectin type-III" evidence="26">
    <location>
        <begin position="5863"/>
        <end position="5962"/>
    </location>
</feature>
<feature type="domain" description="Fibronectin type-III" evidence="26">
    <location>
        <begin position="3457"/>
        <end position="3557"/>
    </location>
</feature>
<organism evidence="27 28">
    <name type="scientific">Strigamia maritima</name>
    <name type="common">European centipede</name>
    <name type="synonym">Geophilus maritimus</name>
    <dbReference type="NCBI Taxonomy" id="126957"/>
    <lineage>
        <taxon>Eukaryota</taxon>
        <taxon>Metazoa</taxon>
        <taxon>Ecdysozoa</taxon>
        <taxon>Arthropoda</taxon>
        <taxon>Myriapoda</taxon>
        <taxon>Chilopoda</taxon>
        <taxon>Pleurostigmophora</taxon>
        <taxon>Geophilomorpha</taxon>
        <taxon>Linotaeniidae</taxon>
        <taxon>Strigamia</taxon>
    </lineage>
</organism>
<dbReference type="GO" id="GO:0007399">
    <property type="term" value="P:nervous system development"/>
    <property type="evidence" value="ECO:0007669"/>
    <property type="project" value="UniProtKB-KW"/>
</dbReference>
<evidence type="ECO:0000256" key="17">
    <source>
        <dbReference type="ARBA" id="ARBA00023180"/>
    </source>
</evidence>
<dbReference type="Pfam" id="PF13927">
    <property type="entry name" value="Ig_3"/>
    <property type="match status" value="11"/>
</dbReference>
<keyword evidence="16" id="KW-1015">Disulfide bond</keyword>
<dbReference type="FunFam" id="1.10.510.10:FF:000112">
    <property type="entry name" value="Putative dual specificity tyrosine-phosphorylation-regulated kinase 2"/>
    <property type="match status" value="1"/>
</dbReference>
<evidence type="ECO:0000256" key="3">
    <source>
        <dbReference type="ARBA" id="ARBA00008867"/>
    </source>
</evidence>
<keyword evidence="7" id="KW-0732">Signal</keyword>
<feature type="domain" description="Ig-like" evidence="25">
    <location>
        <begin position="3155"/>
        <end position="3244"/>
    </location>
</feature>
<feature type="domain" description="Fibronectin type-III" evidence="26">
    <location>
        <begin position="5486"/>
        <end position="5581"/>
    </location>
</feature>
<evidence type="ECO:0000256" key="5">
    <source>
        <dbReference type="ARBA" id="ARBA00022475"/>
    </source>
</evidence>
<dbReference type="PANTHER" id="PTHR44170:SF54">
    <property type="entry name" value="FI24025P1"/>
    <property type="match status" value="1"/>
</dbReference>
<evidence type="ECO:0000256" key="18">
    <source>
        <dbReference type="ARBA" id="ARBA00023319"/>
    </source>
</evidence>
<feature type="compositionally biased region" description="Low complexity" evidence="21">
    <location>
        <begin position="6043"/>
        <end position="6053"/>
    </location>
</feature>
<sequence length="6176" mass="693468">MLKTFKTHCQLKLRYPYNDMADLKLQQLNLLATELNEQRLKQQFNDVILIDQDRNQYPANKNVLAASSAYFYTKFTQPKQCADDGNCVDKLDLPIGVSSKSLQVMLRFSYSGILDVSDDDTEFIQDLLNSSELLQFELIEQYCSQFIFAELTPENFPVHWQYAEKCNDEAKKQEIVKMMSENLIKIHQLNSFLESNVDCIKLMLEQDDLKTQSQDIIFEAILKWVNKDVDGRLCHLDALLGKIIWENVSDDFLESLDETESELIGLSKDLMIRTLKHALKEVSRRLKNPTCRQKQVTEETKQETRVPTPGMNINAASFSVSQVKPIRDQSTSQLPQINSSLNEMKTLASKVDVGLPNNSNSNVNFIPVQNQTPLLVFYEQQHVPYHSRNGIQGPKIGLECFDKRNPKTFNKKERYQPRTTQSTTKPKSDNVPSDKSQTSANKVFALLPVKNDNRRASDTCSENGGYRNQREVHVPRNKKIKAIIFIRIKIAFSVKAHTDNKSDFPPKRNPNHNQRQAQTPRNKSNDFQPTKNQTPGVKSNPFQPSTNSNQQENDKIQAEKPIIQPVEARKPEIQPTEAGKPEIQPTEAGKPEIQPTEARKPGFQPVEAKKPEIKNTKKADNRFEYFKAKVEPVQSIFNGNEGNQPNPTSAEIVIMRILDENTEVIIIDADGNNAANEVTEIKLPRDAAICSLKNQIHLLGGRNDSGDVFSTYLVFDLDARNWEMLTDMNFCRHSAGATALNDSVYVVGGRGEENQSLCLVECYNSSTKEWSDVAPMKIPRVKPAVCSIGDKVYVCGGDMVSSNSKTSATLGLFATCEMYNVKSKQWVCLQTKLPIQRTLRAFATTVMKGKMYAVTALRNEEKWLLYQYDPRINLWQEIVVRDDKMQAWFTSYKMSSENLKSELKLMQLELLSKQLEKLRIDKLFTDITLIDGSGLPHVGHKNILAASSTYFQDKFAADSSLKEIQLPTEISTKAIEALLKFTYAGILDVSSDDTKFIEELNVASETLQFAVVTEHCAQIILQHGDFKSLWKYAEENNKNGMKKNITAKMAKDLKEIEQSPKFLQISLECLQMMLNQEELKTHDDDFVFKTILKWINNDLDERVEHIKALFQNTNWDNLSTECLNSLLETEEQLMESSLFLMRQVNRELIKRHKKQKENVSSVLESKNTTVATSKNVEEENPLKSVTEPPVKHEEIRNQPFVPILTETGNFQSSYPSRPRPNLPEGYNSVMEVINRRNQPPFFADQGDRNHETVPLTEIQVADNDFLKDLSEDIVMIKLYEQDSKIEVRKLSENRVKKTIAVNSIILPFNAAVCQESKKIYLIGGRTDTWEILSSFYSFEVKTEKWEMLQDMQIERWSAGATVMNGRVYVVGGIAMENKRLNTAECYDLVTRSWKPMEDMKMCREKPAVCSYNSRMYVVGGYTVSPDQWKKSVPPETCASCEVYDQITNQWTMTETNMPVGRNINEKLFVTGAMNGKICALRAYSGGTFVLYIHNPETKKWIDLPASVMKTELWLSIGSVNMESYDTPVFYNRDHLFGESFLEESIPISRLNEMNFPHISQLIGPKNDIVLQFSNSETPADAMWFAVSMFPPDTRGGPLSPLRALPPPPACWHGWCYVPDCTCTDCVYAHRYPSTVRYNRWGSLADLRRGEENDPVPPIPRPRNPQHRLLRQQSMTAERSPAALHHKEPTSKYHRGSITSHVSSTGKPPAGVRGTRNSITTATGKTVTSLPNIGAMKFLSLSRNNLNQDNLKDVGSGVGYSASFPSLNNNYSNHSSSNNNNNIRSLNDGSGTNSPLLQKGQVNIKSVVRQDPYGRRLPLLPSEALKYYSSSLTEYEKKEIEQYPEAWYLGLDAKKIEGEEGAPQNCAYDDENGSYNKVLHDHISYRYEILEVVGKGSFGQVIRALDHKTNHQVAIKIIRNKKRFHHQALIEVKILDHLRKRDKDCYHNVIQMLDYFYFRNHLCISFELMGVNLYELIKKNNYQGFSPTLIRRFAYSIVQCLRLLQKENIIHCDLKPENILLKQRGSSAIKVIDFGSSCYTHQRVYTYIQSRFYRSPEVILGMPYGVSIDMWSLGCILAELHTGYPIFPGENEVEQLACIMEVLGPPPDNVLELASRRRLFFDSKGNPRCITNSKGKKRRPGSKDLATALKCSDTLFVNFIARCLEWDSELRLTSEEALHHEWVAGQRSISKHTGVVSNRAKPLIEETENNYAKQYKTAKLGAYKDRANGVDDSVKKTGHSANKLEITDLTTSDVTLDDSGTFLPPILVLRTFCVYFSSIGVIQIGIVLFCGCLITMASNEKRLSLFLFVFVLVPHVNAFEQELSFTTDFPLEFVFSNSTGGKLHCMANGDPQPNITWILADNTPLVRVSRLRDTKSDGTLVFLPFAAEDYRQDVHGVSYKCAATNNFGTIVSNEIKVRGVVNQAFDVHVYDVYAIKGNTAVMRCHIPKFLQRYVNVTAWIKDSVVSITSSNLDFNSKYVLLPSGELVIKDVDSGDAQTTYRCQVTHRLTGETKVSGNPGRLIVTESEGKVPPKVVFHQADITVQKNENVMLPCIANGHPPPTYLWFLQTDSGKPETITSNQNAKTMSGLLLIENVDESNSGTYICTATNELKSDKIITQLTVTESLKVIITPSHATVDSNQALSLKCKIRGSPIESILWLKDGSKLPNQGLIHSNNDTVFISKMSLELSGIYQCFVRNQFHTSFASAVIKLGDTMPVIIDGFKAQVLNPGEKLLLKCIAKGNPQPKLHWTLDNLELKQSLRHHINSRSIEENQMVSSLRISNVQVEDGGIYRCIAKTKKGSVFYEARIDIYGKLGVRSDIKYQGTEDGTVKINCPVYGYPINSIQWKKNGRILPQHIRHSLYGNGTLQIKHIQRSSDSGKYLCSAIGNNEEIISGEVELKIMVPPKLSPFAFQDELIREGARARIQCVVREGESPIKISWFKDGLSLTQGYGVVLHDLDEFSIPPKILPFNFQDDQFFKGMRAHIVCAVSQGDLPISFEWLKDGQPISFAMGINMRTYDSHANSLTIQSVSSAHTGNYTCIASNQAATASHTAQLLVHVPPKVVPFTFQDHSISEGVLVRVSCIVSRGDLPLTISWLKDDQVITSKNAVSIRAFDEYSSVLSIDPVKYSHSGNYTCIARNHAGVSAHSAKLIIQVPLRWIVEPEDTVTKAGEKISLHCAAEGYPKPLITWKKTSSHYDLHEQSELVVEGDNIRVFENGTLEFESIRKSDGGLYICLANNVQNTISQVVSIKVLAGPQFTRMNIDIRVKKGERVEIPCEALGNWPISYQWSVNNKQIDGSNTRYKIEERQNKTKLISTSYLRIDWVDRKDSTEFICMAKNDIDESKQTINLLVQENPDIPIIESPIKTSNETVELTWKLPYNGNSEVTRYIIQYKKNTDIWSNTSKTITTSGPKTTINISELSPATTYNFRLMAENEIGNGSFSHSVSVKTEETVPSGPPENVDVESLDANTLRITWKPPKKNLWNGSIRGYNIGYKIHDSSDKYTFTMLEVPDDYTEELIYQLTDLQMFTQYDVIVQAFNTKGEGPESEIVLAMTSEDVPSSAPEDIRCSSLSSRSIYVLWQSPLTDTINGILRGYKVVYKPVDEWYDALMQSKVSETSKITISNLEVNTNYSIQVLAFTKMGDGAKSTPIYCKTHEDVPEPPESIKVLPSSSDSVVVAWKPPHRSNGAVTKYNIYYKPIEDEKQIDVQAQNTQELQRDANIHHSPTSTQFIELKGLKKNKKYAFWVTATSAIGESSGSTVVAQTVADSIVAAKSASFDNVIKSPWQEDIVLPCLAVGVPSPNRKWSFGGQLLKESNRLKITTDGSVVINKIANEDSGNYTCAVYNEHGRDEVSYMVAVLVPPSAPIVDIVSKTRSSIKLQWKAGLTGGESIRGYLLHYKEDNGIWQTEEVRLDHVLHSLENLACGTTYQLYMESFNNIGTSAPSNTVTVSTEGTDFNAPTKEQIIREGSTFVTVHLETWPSTSCPVASFSAEYKSIPGREWTVAGSNIRPTQKKLVISGLKPASWYTLRLTAEANNKPTVAEYRFATHTITGATLAPDTFEETLSPVYIFQLDPVVFIPSVSLLIVVIVASVGIMCNSHKDISDTTTNTGMNTWIRHSHTLSRGNVGHHSGHATLSRRCTDPSPYATSHLTDPLHPNHGKIRPGSSIPLFHDSFQQSACPRPNTDQSCETKFIFPINPNFEQGPRTDPQSDDYDFPPIMPKFTTSFPRYYDFSNATGGKLSCTANGQPKPNIMWLMVDGSPVTHVPRLRQVMPDGTLLYPQFGPDDYRQDVHGVSYRCAASNSLGSIMSNEIKVRGVVNQAFDVHVYDVFAMKGDTAVMRCHIPKFLSSYVNVSAWIKDSVVSITSSDMNSNSKYILLPSGELIIRDVDGNDALTTYRCQVFNRLTGELKSNSNPGRLIVTESQGKVPPKIIFSNSNVMVMKNEKAFLPCVANGHPPPHYTWSKQTSHGKFKDIQENYRISIFSGALVIETTQESDSGTYICTATNEVNSKKAIMQLTVSEPLSAVMNPSEATVDANQAFTLNCKVSGIPVHSITWLKDGKGLPKNDIFQMNNESIHISKMSIELAGIYQCFATNEQYSTFDTALIKLGDTIPIIIKGFEEQVFYPGNSMLLECTAQGNPIPKIHWSLDNLDVATHGRLFINMKIDGNDKIVSTLRIHGLRVEDGGIYRCIAKTNKGYVEHTARIKVNGKLNCGRKLGTRPNVKYQAIEGGLIQVDCPVYGYPIKKIQWEKDGQSLPFDIRHSNPTNGSLLIRNVKRHSDKGKYVCIATGENREKVKGAIELSVVVPPKITPFSFQDELIREGARARIQCVVREGDNPLKITWFKDGHSLAKDSDINIHDLDEFSISPKILPFNFQDDQFFKGMRAHIVCAVSQGDLPIKFAWLKDGQNISSALGISTGNYDDHSNSLTIESVSSIHTGNYTCIARNLAAEVTHTAELLVHGMHTGFSVAPKINPFSFPENVFEGRSFIRVSCVVYQGDLPIKFHWLKNNVPLLSKDNLSIRVIDDYSSILTIENVEKEHAGNYTCVASNPAASVSYSSHLSIHVPLRWIIEPQDTVIKSGQKLLVNCQADGFPEPLIMWKKSPGMLHYQQLDKCLNNYVLVDEPEILQNNGRIHVFSNGTLMFKKIQRSDGGLYICYASNNMEQSLGKVITIEVQAAPEFTERRLEFRSNRGDDVEIPCEAIGNWPISYTWSIDDQIIDMHNTRYKIEEKQEETNLKSTSVLRINWVDQKDSKDFTCTAKNDIGDSQLHIRLIVQENPDAPVIDTPIKIEGQTVKLSWTLKYDGHCEILRYIIHYKKDVDRWDTKTTILTTSGTTTTASIFNLKPATLYNFRIMAENIIGNGTFSESENGKTDETVPEGAPENIEVESVDANTLRVMWKPPKKYLWNGAIRGYNIGYKIHDSLDDYTFTTLEVPEDYTEELIYQLIDLHMYTQYDVIVKAYNSKGKGPSSDVILAMTSEDVPSSAPAEVRCSSLSSRSIYVLWDIPAPDTINGILRGYKVMYKTTEEWYDATIQSKIVDTTRVTINNLNVNTNYSLQVSAFTKMGDGVKSVPVFCKTHEDVPDPPETIKVLPSSSDSVVVAWKPPPRSNGALTKYNVYYKPIEDNQKVDVHAQKTEELHHDAKVRILGYSKFCNWRKFWIFNSRSDCCRFYCVVPAKAASFDALIKIPWQEDIVLPCTAVGVPSPNRKWTVGNNFLKENNRLKITPDGSVFISKVSSEDSGNYTCAVYNEHGRDEVTYIVAVEVPPPAPITDVVSKTRSSIKLQWKLPLTAGKSIKGYLLHYKELHGIWSTKEIRAEQVLYTLENLLCGATYQVYMEAFNSIGTGSPSDTMTVTTEGSDVIAPSKDQIIREGSTFVTIQLEAWPKTGCPVKTFSAEYKSVSGREWAVAGSNIRPTQKKIVISDLSPATWYTLRLSVESSSKPILAEYRFATHTATGGTLAPDTFEESLAPVHIFYLDPIIFIPVVALLIVIIIVSVVVCVYFKRRNGSLGNSSDISNSAKHRGVNTWIRHSHTIPRRRFSRGHSSAHSSPSRKSADPSPYATAHLTDFQPDHGKTRPVTIPLFQNETFQQAGHSQFGPISAPSMDAKFVFPSNPHFHENKMATGGQGMDDYDPPPIASLSTYATRKTPSYTYNLYPLVAGYVALPRLKFQHTSLS</sequence>
<feature type="compositionally biased region" description="Polar residues" evidence="21">
    <location>
        <begin position="417"/>
        <end position="441"/>
    </location>
</feature>
<dbReference type="InterPro" id="IPR003599">
    <property type="entry name" value="Ig_sub"/>
</dbReference>
<feature type="compositionally biased region" description="Polar residues" evidence="21">
    <location>
        <begin position="1696"/>
        <end position="1705"/>
    </location>
</feature>
<dbReference type="InterPro" id="IPR036179">
    <property type="entry name" value="Ig-like_dom_sf"/>
</dbReference>
<feature type="domain" description="BTB" evidence="24">
    <location>
        <begin position="45"/>
        <end position="118"/>
    </location>
</feature>
<dbReference type="InterPro" id="IPR011009">
    <property type="entry name" value="Kinase-like_dom_sf"/>
</dbReference>
<proteinExistence type="inferred from homology"/>
<keyword evidence="10 20" id="KW-0067">ATP-binding</keyword>
<feature type="domain" description="Fibronectin type-III" evidence="26">
    <location>
        <begin position="5767"/>
        <end position="5859"/>
    </location>
</feature>
<dbReference type="SUPFAM" id="SSF54695">
    <property type="entry name" value="POZ domain"/>
    <property type="match status" value="2"/>
</dbReference>
<feature type="transmembrane region" description="Helical" evidence="22">
    <location>
        <begin position="5981"/>
        <end position="6003"/>
    </location>
</feature>
<feature type="compositionally biased region" description="Basic and acidic residues" evidence="21">
    <location>
        <begin position="407"/>
        <end position="416"/>
    </location>
</feature>
<dbReference type="Gene3D" id="3.30.200.20">
    <property type="entry name" value="Phosphorylase Kinase, domain 1"/>
    <property type="match status" value="1"/>
</dbReference>
<dbReference type="InterPro" id="IPR011333">
    <property type="entry name" value="SKP1/BTB/POZ_sf"/>
</dbReference>
<keyword evidence="6 22" id="KW-0812">Transmembrane</keyword>
<dbReference type="SUPFAM" id="SSF56112">
    <property type="entry name" value="Protein kinase-like (PK-like)"/>
    <property type="match status" value="1"/>
</dbReference>
<dbReference type="PhylomeDB" id="T1IV67"/>
<feature type="domain" description="Ig-like" evidence="25">
    <location>
        <begin position="4429"/>
        <end position="4520"/>
    </location>
</feature>
<feature type="domain" description="Ig-like" evidence="25">
    <location>
        <begin position="2825"/>
        <end position="2893"/>
    </location>
</feature>
<feature type="region of interest" description="Disordered" evidence="21">
    <location>
        <begin position="498"/>
        <end position="615"/>
    </location>
</feature>
<dbReference type="InterPro" id="IPR015915">
    <property type="entry name" value="Kelch-typ_b-propeller"/>
</dbReference>
<feature type="domain" description="Fibronectin type-III" evidence="26">
    <location>
        <begin position="3354"/>
        <end position="3452"/>
    </location>
</feature>
<evidence type="ECO:0000256" key="12">
    <source>
        <dbReference type="ARBA" id="ARBA00022902"/>
    </source>
</evidence>
<dbReference type="SMART" id="SM00875">
    <property type="entry name" value="BACK"/>
    <property type="match status" value="2"/>
</dbReference>
<dbReference type="SMART" id="SM00612">
    <property type="entry name" value="Kelch"/>
    <property type="match status" value="6"/>
</dbReference>
<keyword evidence="9 20" id="KW-0547">Nucleotide-binding</keyword>
<evidence type="ECO:0000256" key="14">
    <source>
        <dbReference type="ARBA" id="ARBA00023018"/>
    </source>
</evidence>
<keyword evidence="15 22" id="KW-0472">Membrane</keyword>
<feature type="domain" description="Ig-like" evidence="25">
    <location>
        <begin position="2625"/>
        <end position="2709"/>
    </location>
</feature>
<dbReference type="SUPFAM" id="SSF117281">
    <property type="entry name" value="Kelch motif"/>
    <property type="match status" value="2"/>
</dbReference>
<dbReference type="FunFam" id="2.60.40.10:FF:000120">
    <property type="entry name" value="Down syndrome cell adhesion molecule like 1"/>
    <property type="match status" value="1"/>
</dbReference>
<feature type="compositionally biased region" description="Basic and acidic residues" evidence="21">
    <location>
        <begin position="295"/>
        <end position="304"/>
    </location>
</feature>
<dbReference type="SMART" id="SM00060">
    <property type="entry name" value="FN3"/>
    <property type="match status" value="12"/>
</dbReference>
<dbReference type="GO" id="GO:0005524">
    <property type="term" value="F:ATP binding"/>
    <property type="evidence" value="ECO:0007669"/>
    <property type="project" value="UniProtKB-UniRule"/>
</dbReference>
<evidence type="ECO:0000256" key="4">
    <source>
        <dbReference type="ARBA" id="ARBA00022441"/>
    </source>
</evidence>
<evidence type="ECO:0000259" key="26">
    <source>
        <dbReference type="PROSITE" id="PS50853"/>
    </source>
</evidence>
<keyword evidence="4" id="KW-0880">Kelch repeat</keyword>
<feature type="compositionally biased region" description="Polar residues" evidence="21">
    <location>
        <begin position="1787"/>
        <end position="1797"/>
    </location>
</feature>
<keyword evidence="13 22" id="KW-1133">Transmembrane helix</keyword>
<dbReference type="SMART" id="SM00409">
    <property type="entry name" value="IG"/>
    <property type="match status" value="20"/>
</dbReference>
<dbReference type="STRING" id="126957.T1IV67"/>
<evidence type="ECO:0000259" key="25">
    <source>
        <dbReference type="PROSITE" id="PS50835"/>
    </source>
</evidence>